<dbReference type="InterPro" id="IPR011547">
    <property type="entry name" value="SLC26A/SulP_dom"/>
</dbReference>
<dbReference type="CDD" id="cd07042">
    <property type="entry name" value="STAS_SulP_like_sulfate_transporter"/>
    <property type="match status" value="1"/>
</dbReference>
<dbReference type="EMBL" id="PJQL01003202">
    <property type="protein sequence ID" value="RCH81971.1"/>
    <property type="molecule type" value="Genomic_DNA"/>
</dbReference>
<evidence type="ECO:0000313" key="7">
    <source>
        <dbReference type="EMBL" id="RCH81971.1"/>
    </source>
</evidence>
<sequence length="756" mass="83327">MEHSLPPFFVKDNNIHPTTIIDDDCTSSISNHTINCFLANDSTYLLPHNNVKDYKSIKFSADSDDDSSSRVYFNSSRRTSAIPSDIIADSGSSTNGWILISNRSKYYIPILQWIPHYTRNDFTQDLLSGLSLSALFIPQALSYATGLCKIPAIHGLYTITVTTMVYACLGTSYQLSVGPEASVSLMVGSGITYHQAMMKQSLEPEAAAAIASLMALFVGLFTFILGILRFGFLDSLMSRSLMRGFITAVAVVVLMQQLIVLLGLGDIAQQSGLMPDSSTLQRAIFLFNHFQEYHPVTTLMSSSVITALIISPCIKRWWRGKRGGKVIRRIPEVLLVTVVTTVLCKVFRLDQTGLDILGTVGRSDAVVHAPLPTPRMPSIPANVDFNAIIANSIIISIIGFVESIAAAKSFARRHNYFVSSNRELVALGVANIVGSLFQAFPAFGSFPRSKLHESVKPKTQMSSLLSGVVCIIVTMLFLPYLYFLPHATLSGIILMAVIALLKELPHDLKFMWRVRAWKDIVLMIVTFSATVLFSLEIGTAISVVLSLLATIKQSSCPRITVLGRVKETSYEFKPIHGSREEIEHLKDILIVRIEEPLNFANAVQLKDRITRLEKFGDMAVHPSEQPRRNNLLYIILDLGGMASIDASAVQMLYETIQSYHKQGVQVLLANGCSNAIALLDRAGVLELVGPHLLFDNVKCAIQSIEQNMFYTTFPNSLALEYSLTSSCFQLATLVFARRRAAASLRASPFVMSKGKC</sequence>
<accession>A0A367IWW6</accession>
<keyword evidence="4 5" id="KW-0472">Membrane</keyword>
<feature type="domain" description="STAS" evidence="6">
    <location>
        <begin position="578"/>
        <end position="704"/>
    </location>
</feature>
<proteinExistence type="predicted"/>
<keyword evidence="2 5" id="KW-0812">Transmembrane</keyword>
<dbReference type="STRING" id="86630.A0A367IWW6"/>
<dbReference type="NCBIfam" id="TIGR00815">
    <property type="entry name" value="sulP"/>
    <property type="match status" value="1"/>
</dbReference>
<evidence type="ECO:0000259" key="6">
    <source>
        <dbReference type="PROSITE" id="PS50801"/>
    </source>
</evidence>
<comment type="caution">
    <text evidence="7">The sequence shown here is derived from an EMBL/GenBank/DDBJ whole genome shotgun (WGS) entry which is preliminary data.</text>
</comment>
<gene>
    <name evidence="7" type="ORF">CU097_000032</name>
</gene>
<keyword evidence="8" id="KW-1185">Reference proteome</keyword>
<feature type="transmembrane region" description="Helical" evidence="5">
    <location>
        <begin position="464"/>
        <end position="483"/>
    </location>
</feature>
<feature type="transmembrane region" description="Helical" evidence="5">
    <location>
        <begin position="206"/>
        <end position="232"/>
    </location>
</feature>
<dbReference type="InterPro" id="IPR001902">
    <property type="entry name" value="SLC26A/SulP_fam"/>
</dbReference>
<name>A0A367IWW6_RHIAZ</name>
<reference evidence="7 8" key="1">
    <citation type="journal article" date="2018" name="G3 (Bethesda)">
        <title>Phylogenetic and Phylogenomic Definition of Rhizopus Species.</title>
        <authorList>
            <person name="Gryganskyi A.P."/>
            <person name="Golan J."/>
            <person name="Dolatabadi S."/>
            <person name="Mondo S."/>
            <person name="Robb S."/>
            <person name="Idnurm A."/>
            <person name="Muszewska A."/>
            <person name="Steczkiewicz K."/>
            <person name="Masonjones S."/>
            <person name="Liao H.L."/>
            <person name="Gajdeczka M.T."/>
            <person name="Anike F."/>
            <person name="Vuek A."/>
            <person name="Anishchenko I.M."/>
            <person name="Voigt K."/>
            <person name="de Hoog G.S."/>
            <person name="Smith M.E."/>
            <person name="Heitman J."/>
            <person name="Vilgalys R."/>
            <person name="Stajich J.E."/>
        </authorList>
    </citation>
    <scope>NUCLEOTIDE SEQUENCE [LARGE SCALE GENOMIC DNA]</scope>
    <source>
        <strain evidence="7 8">CBS 357.93</strain>
    </source>
</reference>
<evidence type="ECO:0000313" key="8">
    <source>
        <dbReference type="Proteomes" id="UP000252139"/>
    </source>
</evidence>
<dbReference type="PROSITE" id="PS50801">
    <property type="entry name" value="STAS"/>
    <property type="match status" value="1"/>
</dbReference>
<evidence type="ECO:0000256" key="1">
    <source>
        <dbReference type="ARBA" id="ARBA00004141"/>
    </source>
</evidence>
<keyword evidence="3 5" id="KW-1133">Transmembrane helix</keyword>
<dbReference type="AlphaFoldDB" id="A0A367IWW6"/>
<organism evidence="7 8">
    <name type="scientific">Rhizopus azygosporus</name>
    <name type="common">Rhizopus microsporus var. azygosporus</name>
    <dbReference type="NCBI Taxonomy" id="86630"/>
    <lineage>
        <taxon>Eukaryota</taxon>
        <taxon>Fungi</taxon>
        <taxon>Fungi incertae sedis</taxon>
        <taxon>Mucoromycota</taxon>
        <taxon>Mucoromycotina</taxon>
        <taxon>Mucoromycetes</taxon>
        <taxon>Mucorales</taxon>
        <taxon>Mucorineae</taxon>
        <taxon>Rhizopodaceae</taxon>
        <taxon>Rhizopus</taxon>
    </lineage>
</organism>
<dbReference type="GO" id="GO:0016020">
    <property type="term" value="C:membrane"/>
    <property type="evidence" value="ECO:0007669"/>
    <property type="project" value="UniProtKB-SubCell"/>
</dbReference>
<dbReference type="SUPFAM" id="SSF52091">
    <property type="entry name" value="SpoIIaa-like"/>
    <property type="match status" value="1"/>
</dbReference>
<evidence type="ECO:0000256" key="4">
    <source>
        <dbReference type="ARBA" id="ARBA00023136"/>
    </source>
</evidence>
<feature type="transmembrane region" description="Helical" evidence="5">
    <location>
        <begin position="520"/>
        <end position="549"/>
    </location>
</feature>
<evidence type="ECO:0000256" key="2">
    <source>
        <dbReference type="ARBA" id="ARBA00022692"/>
    </source>
</evidence>
<dbReference type="Pfam" id="PF00916">
    <property type="entry name" value="Sulfate_transp"/>
    <property type="match status" value="1"/>
</dbReference>
<feature type="transmembrane region" description="Helical" evidence="5">
    <location>
        <begin position="489"/>
        <end position="508"/>
    </location>
</feature>
<evidence type="ECO:0000256" key="3">
    <source>
        <dbReference type="ARBA" id="ARBA00022989"/>
    </source>
</evidence>
<feature type="transmembrane region" description="Helical" evidence="5">
    <location>
        <begin position="424"/>
        <end position="443"/>
    </location>
</feature>
<dbReference type="InterPro" id="IPR036513">
    <property type="entry name" value="STAS_dom_sf"/>
</dbReference>
<dbReference type="OrthoDB" id="427213at2759"/>
<evidence type="ECO:0000256" key="5">
    <source>
        <dbReference type="SAM" id="Phobius"/>
    </source>
</evidence>
<dbReference type="PANTHER" id="PTHR11814">
    <property type="entry name" value="SULFATE TRANSPORTER"/>
    <property type="match status" value="1"/>
</dbReference>
<feature type="transmembrane region" description="Helical" evidence="5">
    <location>
        <begin position="296"/>
        <end position="318"/>
    </location>
</feature>
<protein>
    <recommendedName>
        <fullName evidence="6">STAS domain-containing protein</fullName>
    </recommendedName>
</protein>
<feature type="transmembrane region" description="Helical" evidence="5">
    <location>
        <begin position="385"/>
        <end position="404"/>
    </location>
</feature>
<comment type="subcellular location">
    <subcellularLocation>
        <location evidence="1">Membrane</location>
        <topology evidence="1">Multi-pass membrane protein</topology>
    </subcellularLocation>
</comment>
<feature type="transmembrane region" description="Helical" evidence="5">
    <location>
        <begin position="244"/>
        <end position="264"/>
    </location>
</feature>
<dbReference type="Proteomes" id="UP000252139">
    <property type="component" value="Unassembled WGS sequence"/>
</dbReference>
<dbReference type="InterPro" id="IPR002645">
    <property type="entry name" value="STAS_dom"/>
</dbReference>
<dbReference type="GO" id="GO:0055085">
    <property type="term" value="P:transmembrane transport"/>
    <property type="evidence" value="ECO:0007669"/>
    <property type="project" value="InterPro"/>
</dbReference>
<dbReference type="Pfam" id="PF01740">
    <property type="entry name" value="STAS"/>
    <property type="match status" value="1"/>
</dbReference>
<dbReference type="Gene3D" id="3.30.750.24">
    <property type="entry name" value="STAS domain"/>
    <property type="match status" value="1"/>
</dbReference>